<feature type="compositionally biased region" description="Basic and acidic residues" evidence="1">
    <location>
        <begin position="92"/>
        <end position="121"/>
    </location>
</feature>
<dbReference type="EMBL" id="KV722557">
    <property type="protein sequence ID" value="OCH85875.1"/>
    <property type="molecule type" value="Genomic_DNA"/>
</dbReference>
<evidence type="ECO:0000256" key="1">
    <source>
        <dbReference type="SAM" id="MobiDB-lite"/>
    </source>
</evidence>
<dbReference type="OrthoDB" id="337486at2759"/>
<feature type="compositionally biased region" description="Polar residues" evidence="1">
    <location>
        <begin position="20"/>
        <end position="36"/>
    </location>
</feature>
<gene>
    <name evidence="2" type="ORF">OBBRIDRAFT_797716</name>
</gene>
<dbReference type="Proteomes" id="UP000250043">
    <property type="component" value="Unassembled WGS sequence"/>
</dbReference>
<dbReference type="Pfam" id="PF04081">
    <property type="entry name" value="DNA_pol_delta_4"/>
    <property type="match status" value="1"/>
</dbReference>
<evidence type="ECO:0000313" key="3">
    <source>
        <dbReference type="Proteomes" id="UP000250043"/>
    </source>
</evidence>
<accession>A0A8E2AV17</accession>
<dbReference type="PANTHER" id="PTHR14303">
    <property type="entry name" value="DNA POLYMERASE DELTA SUBUNIT 4"/>
    <property type="match status" value="1"/>
</dbReference>
<dbReference type="InterPro" id="IPR007218">
    <property type="entry name" value="DNA_pol_delta_4"/>
</dbReference>
<evidence type="ECO:0008006" key="4">
    <source>
        <dbReference type="Google" id="ProtNLM"/>
    </source>
</evidence>
<sequence>MAPKRSLTTTTPKLRDSSHTKQATLSFPSSKPSTDSPVEKAGSKKPSQSSTAADQSSTSPEVPETIDISDSDDDKITVETPVTQKTPAGRKTARDEPASKRRKVEGRTSARAKVFDSRESVENVDSDEEEASAKKRKRAGTRKGRGKKAKDEEEPVKTKRLVVKEEKGVPESWRKHYGVVREKMGHLQPIHAENETMVHHILRVFDLSYEYGPCIGVTRMQRWERAEALGLKPPPEVKEILETKGPDFTECVFHGEV</sequence>
<organism evidence="2 3">
    <name type="scientific">Obba rivulosa</name>
    <dbReference type="NCBI Taxonomy" id="1052685"/>
    <lineage>
        <taxon>Eukaryota</taxon>
        <taxon>Fungi</taxon>
        <taxon>Dikarya</taxon>
        <taxon>Basidiomycota</taxon>
        <taxon>Agaricomycotina</taxon>
        <taxon>Agaricomycetes</taxon>
        <taxon>Polyporales</taxon>
        <taxon>Gelatoporiaceae</taxon>
        <taxon>Obba</taxon>
    </lineage>
</organism>
<proteinExistence type="predicted"/>
<dbReference type="GO" id="GO:0006261">
    <property type="term" value="P:DNA-templated DNA replication"/>
    <property type="evidence" value="ECO:0007669"/>
    <property type="project" value="TreeGrafter"/>
</dbReference>
<dbReference type="GO" id="GO:0003887">
    <property type="term" value="F:DNA-directed DNA polymerase activity"/>
    <property type="evidence" value="ECO:0007669"/>
    <property type="project" value="TreeGrafter"/>
</dbReference>
<name>A0A8E2AV17_9APHY</name>
<protein>
    <recommendedName>
        <fullName evidence="4">DNA polymerase delta subunit 4</fullName>
    </recommendedName>
</protein>
<dbReference type="GO" id="GO:0000731">
    <property type="term" value="P:DNA synthesis involved in DNA repair"/>
    <property type="evidence" value="ECO:0007669"/>
    <property type="project" value="InterPro"/>
</dbReference>
<feature type="compositionally biased region" description="Polar residues" evidence="1">
    <location>
        <begin position="1"/>
        <end position="12"/>
    </location>
</feature>
<feature type="region of interest" description="Disordered" evidence="1">
    <location>
        <begin position="1"/>
        <end position="156"/>
    </location>
</feature>
<reference evidence="2 3" key="1">
    <citation type="submission" date="2016-07" db="EMBL/GenBank/DDBJ databases">
        <title>Draft genome of the white-rot fungus Obba rivulosa 3A-2.</title>
        <authorList>
            <consortium name="DOE Joint Genome Institute"/>
            <person name="Miettinen O."/>
            <person name="Riley R."/>
            <person name="Acob R."/>
            <person name="Barry K."/>
            <person name="Cullen D."/>
            <person name="De Vries R."/>
            <person name="Hainaut M."/>
            <person name="Hatakka A."/>
            <person name="Henrissat B."/>
            <person name="Hilden K."/>
            <person name="Kuo R."/>
            <person name="Labutti K."/>
            <person name="Lipzen A."/>
            <person name="Makela M.R."/>
            <person name="Sandor L."/>
            <person name="Spatafora J.W."/>
            <person name="Grigoriev I.V."/>
            <person name="Hibbett D.S."/>
        </authorList>
    </citation>
    <scope>NUCLEOTIDE SEQUENCE [LARGE SCALE GENOMIC DNA]</scope>
    <source>
        <strain evidence="2 3">3A-2</strain>
    </source>
</reference>
<dbReference type="GO" id="GO:0043625">
    <property type="term" value="C:delta DNA polymerase complex"/>
    <property type="evidence" value="ECO:0007669"/>
    <property type="project" value="TreeGrafter"/>
</dbReference>
<keyword evidence="3" id="KW-1185">Reference proteome</keyword>
<dbReference type="PANTHER" id="PTHR14303:SF0">
    <property type="entry name" value="DNA POLYMERASE DELTA SUBUNIT 4"/>
    <property type="match status" value="1"/>
</dbReference>
<dbReference type="AlphaFoldDB" id="A0A8E2AV17"/>
<feature type="compositionally biased region" description="Basic residues" evidence="1">
    <location>
        <begin position="134"/>
        <end position="148"/>
    </location>
</feature>
<feature type="compositionally biased region" description="Low complexity" evidence="1">
    <location>
        <begin position="46"/>
        <end position="60"/>
    </location>
</feature>
<evidence type="ECO:0000313" key="2">
    <source>
        <dbReference type="EMBL" id="OCH85875.1"/>
    </source>
</evidence>